<dbReference type="AlphaFoldDB" id="X0SEK6"/>
<evidence type="ECO:0000313" key="2">
    <source>
        <dbReference type="EMBL" id="GAF73541.1"/>
    </source>
</evidence>
<organism evidence="2">
    <name type="scientific">marine sediment metagenome</name>
    <dbReference type="NCBI Taxonomy" id="412755"/>
    <lineage>
        <taxon>unclassified sequences</taxon>
        <taxon>metagenomes</taxon>
        <taxon>ecological metagenomes</taxon>
    </lineage>
</organism>
<accession>X0SEK6</accession>
<sequence>MFFWHSSRGYNAGSGLWWRYQTVLGALLVLAGVIIVVYPAILAFIVAAVVILTGVSMMASGWQMRRFYRRRDADESEIHRW</sequence>
<evidence type="ECO:0000256" key="1">
    <source>
        <dbReference type="SAM" id="Phobius"/>
    </source>
</evidence>
<reference evidence="2" key="1">
    <citation type="journal article" date="2014" name="Front. Microbiol.">
        <title>High frequency of phylogenetically diverse reductive dehalogenase-homologous genes in deep subseafloor sedimentary metagenomes.</title>
        <authorList>
            <person name="Kawai M."/>
            <person name="Futagami T."/>
            <person name="Toyoda A."/>
            <person name="Takaki Y."/>
            <person name="Nishi S."/>
            <person name="Hori S."/>
            <person name="Arai W."/>
            <person name="Tsubouchi T."/>
            <person name="Morono Y."/>
            <person name="Uchiyama I."/>
            <person name="Ito T."/>
            <person name="Fujiyama A."/>
            <person name="Inagaki F."/>
            <person name="Takami H."/>
        </authorList>
    </citation>
    <scope>NUCLEOTIDE SEQUENCE</scope>
    <source>
        <strain evidence="2">Expedition CK06-06</strain>
    </source>
</reference>
<protein>
    <submittedName>
        <fullName evidence="2">Uncharacterized protein</fullName>
    </submittedName>
</protein>
<feature type="transmembrane region" description="Helical" evidence="1">
    <location>
        <begin position="20"/>
        <end position="38"/>
    </location>
</feature>
<keyword evidence="1" id="KW-0472">Membrane</keyword>
<name>X0SEK6_9ZZZZ</name>
<gene>
    <name evidence="2" type="ORF">S01H1_00553</name>
</gene>
<keyword evidence="1" id="KW-0812">Transmembrane</keyword>
<comment type="caution">
    <text evidence="2">The sequence shown here is derived from an EMBL/GenBank/DDBJ whole genome shotgun (WGS) entry which is preliminary data.</text>
</comment>
<dbReference type="EMBL" id="BARS01000199">
    <property type="protein sequence ID" value="GAF73541.1"/>
    <property type="molecule type" value="Genomic_DNA"/>
</dbReference>
<keyword evidence="1" id="KW-1133">Transmembrane helix</keyword>
<proteinExistence type="predicted"/>
<feature type="transmembrane region" description="Helical" evidence="1">
    <location>
        <begin position="44"/>
        <end position="62"/>
    </location>
</feature>